<keyword evidence="3" id="KW-1185">Reference proteome</keyword>
<feature type="compositionally biased region" description="Low complexity" evidence="1">
    <location>
        <begin position="79"/>
        <end position="90"/>
    </location>
</feature>
<dbReference type="AlphaFoldDB" id="A0A5B7ET47"/>
<organism evidence="2 3">
    <name type="scientific">Portunus trituberculatus</name>
    <name type="common">Swimming crab</name>
    <name type="synonym">Neptunus trituberculatus</name>
    <dbReference type="NCBI Taxonomy" id="210409"/>
    <lineage>
        <taxon>Eukaryota</taxon>
        <taxon>Metazoa</taxon>
        <taxon>Ecdysozoa</taxon>
        <taxon>Arthropoda</taxon>
        <taxon>Crustacea</taxon>
        <taxon>Multicrustacea</taxon>
        <taxon>Malacostraca</taxon>
        <taxon>Eumalacostraca</taxon>
        <taxon>Eucarida</taxon>
        <taxon>Decapoda</taxon>
        <taxon>Pleocyemata</taxon>
        <taxon>Brachyura</taxon>
        <taxon>Eubrachyura</taxon>
        <taxon>Portunoidea</taxon>
        <taxon>Portunidae</taxon>
        <taxon>Portuninae</taxon>
        <taxon>Portunus</taxon>
    </lineage>
</organism>
<evidence type="ECO:0000256" key="1">
    <source>
        <dbReference type="SAM" id="MobiDB-lite"/>
    </source>
</evidence>
<reference evidence="2 3" key="1">
    <citation type="submission" date="2019-05" db="EMBL/GenBank/DDBJ databases">
        <title>Another draft genome of Portunus trituberculatus and its Hox gene families provides insights of decapod evolution.</title>
        <authorList>
            <person name="Jeong J.-H."/>
            <person name="Song I."/>
            <person name="Kim S."/>
            <person name="Choi T."/>
            <person name="Kim D."/>
            <person name="Ryu S."/>
            <person name="Kim W."/>
        </authorList>
    </citation>
    <scope>NUCLEOTIDE SEQUENCE [LARGE SCALE GENOMIC DNA]</scope>
    <source>
        <tissue evidence="2">Muscle</tissue>
    </source>
</reference>
<feature type="region of interest" description="Disordered" evidence="1">
    <location>
        <begin position="25"/>
        <end position="90"/>
    </location>
</feature>
<evidence type="ECO:0000313" key="2">
    <source>
        <dbReference type="EMBL" id="MPC35474.1"/>
    </source>
</evidence>
<comment type="caution">
    <text evidence="2">The sequence shown here is derived from an EMBL/GenBank/DDBJ whole genome shotgun (WGS) entry which is preliminary data.</text>
</comment>
<accession>A0A5B7ET47</accession>
<feature type="region of interest" description="Disordered" evidence="1">
    <location>
        <begin position="1"/>
        <end position="20"/>
    </location>
</feature>
<sequence length="192" mass="19759">MAEAASEATPARSFNDPARQIFHELRAGSPVSGLRGLTYSLQGSPRSPRRHPPGGTAPPSLQSSPVPTRREVPQQRLEAAPSTPATSLASVAHVTPTASVVPPAAAAPAAAAVTPAAGSPSLARRRHPSQEHLRPSPRGSPAMGRRAVGLEAGQARLGGLRDKEGRAAAPLDAEGLSQPGTKHLPVSCFRSR</sequence>
<protein>
    <submittedName>
        <fullName evidence="2">Uncharacterized protein</fullName>
    </submittedName>
</protein>
<gene>
    <name evidence="2" type="ORF">E2C01_028898</name>
</gene>
<dbReference type="Proteomes" id="UP000324222">
    <property type="component" value="Unassembled WGS sequence"/>
</dbReference>
<name>A0A5B7ET47_PORTR</name>
<evidence type="ECO:0000313" key="3">
    <source>
        <dbReference type="Proteomes" id="UP000324222"/>
    </source>
</evidence>
<feature type="compositionally biased region" description="Low complexity" evidence="1">
    <location>
        <begin position="103"/>
        <end position="117"/>
    </location>
</feature>
<dbReference type="EMBL" id="VSRR010003284">
    <property type="protein sequence ID" value="MPC35474.1"/>
    <property type="molecule type" value="Genomic_DNA"/>
</dbReference>
<feature type="region of interest" description="Disordered" evidence="1">
    <location>
        <begin position="103"/>
        <end position="192"/>
    </location>
</feature>
<proteinExistence type="predicted"/>